<evidence type="ECO:0000256" key="4">
    <source>
        <dbReference type="ARBA" id="ARBA00023125"/>
    </source>
</evidence>
<dbReference type="InterPro" id="IPR040450">
    <property type="entry name" value="TFIIF_beta_HTH"/>
</dbReference>
<dbReference type="Pfam" id="PF02270">
    <property type="entry name" value="TFIIF_beta"/>
    <property type="match status" value="1"/>
</dbReference>
<evidence type="ECO:0000256" key="7">
    <source>
        <dbReference type="SAM" id="MobiDB-lite"/>
    </source>
</evidence>
<dbReference type="EMBL" id="SDOX01000140">
    <property type="protein sequence ID" value="TFJ81154.1"/>
    <property type="molecule type" value="Genomic_DNA"/>
</dbReference>
<comment type="subcellular location">
    <subcellularLocation>
        <location evidence="1">Nucleus</location>
    </subcellularLocation>
</comment>
<keyword evidence="4" id="KW-0238">DNA-binding</keyword>
<dbReference type="GO" id="GO:0003677">
    <property type="term" value="F:DNA binding"/>
    <property type="evidence" value="ECO:0007669"/>
    <property type="project" value="UniProtKB-KW"/>
</dbReference>
<keyword evidence="5" id="KW-0804">Transcription</keyword>
<evidence type="ECO:0000256" key="5">
    <source>
        <dbReference type="ARBA" id="ARBA00023163"/>
    </source>
</evidence>
<organism evidence="9 10">
    <name type="scientific">Nannochloropsis salina CCMP1776</name>
    <dbReference type="NCBI Taxonomy" id="1027361"/>
    <lineage>
        <taxon>Eukaryota</taxon>
        <taxon>Sar</taxon>
        <taxon>Stramenopiles</taxon>
        <taxon>Ochrophyta</taxon>
        <taxon>Eustigmatophyceae</taxon>
        <taxon>Eustigmatales</taxon>
        <taxon>Monodopsidaceae</taxon>
        <taxon>Microchloropsis</taxon>
        <taxon>Microchloropsis salina</taxon>
    </lineage>
</organism>
<dbReference type="Proteomes" id="UP000355283">
    <property type="component" value="Unassembled WGS sequence"/>
</dbReference>
<accession>A0A4D9CRI1</accession>
<evidence type="ECO:0000256" key="6">
    <source>
        <dbReference type="ARBA" id="ARBA00023242"/>
    </source>
</evidence>
<keyword evidence="6" id="KW-0539">Nucleus</keyword>
<sequence>MHPQLSLHPPIFLPSTAARTDTNKWQIALEVVQDNLQSHRRGSVPLSGKDKGEFGGVTTGTATSGKRRLLDTTRQGVRVWLVKVPVAVAEAIKSAQEGEKVGTLTVSRSHGGGGAGADDLRTEAVRLEESLCERLELPRDFTLEAPPTETKMPKMYALRAAAEGGGPEGGRMMVEGVVSRRTSLLPTASLDYRVFAKKRQIQHHRKERRVELLRDDWGPGGEGGRGAGGAMRKMIDLNAPLSGAGVGRGTGGRDGPQRVRLDQAGLRTALFKCFQLKSAWTARELVARLGQPEGSVKSALREISDYQTQGEYFGKYLLKTEFRGKDE</sequence>
<dbReference type="SUPFAM" id="SSF46785">
    <property type="entry name" value="Winged helix' DNA-binding domain"/>
    <property type="match status" value="1"/>
</dbReference>
<dbReference type="SUPFAM" id="SSF50916">
    <property type="entry name" value="Rap30/74 interaction domains"/>
    <property type="match status" value="1"/>
</dbReference>
<protein>
    <recommendedName>
        <fullName evidence="8">TFIIF beta subunit HTH domain-containing protein</fullName>
    </recommendedName>
</protein>
<keyword evidence="3" id="KW-0805">Transcription regulation</keyword>
<gene>
    <name evidence="9" type="ORF">NSK_007499</name>
</gene>
<keyword evidence="10" id="KW-1185">Reference proteome</keyword>
<dbReference type="PANTHER" id="PTHR10445:SF0">
    <property type="entry name" value="GENERAL TRANSCRIPTION FACTOR IIF SUBUNIT 2"/>
    <property type="match status" value="1"/>
</dbReference>
<reference evidence="9 10" key="1">
    <citation type="submission" date="2019-01" db="EMBL/GenBank/DDBJ databases">
        <title>Nuclear Genome Assembly of the Microalgal Biofuel strain Nannochloropsis salina CCMP1776.</title>
        <authorList>
            <person name="Hovde B."/>
        </authorList>
    </citation>
    <scope>NUCLEOTIDE SEQUENCE [LARGE SCALE GENOMIC DNA]</scope>
    <source>
        <strain evidence="9 10">CCMP1776</strain>
    </source>
</reference>
<dbReference type="GO" id="GO:0006367">
    <property type="term" value="P:transcription initiation at RNA polymerase II promoter"/>
    <property type="evidence" value="ECO:0007669"/>
    <property type="project" value="InterPro"/>
</dbReference>
<dbReference type="InterPro" id="IPR036388">
    <property type="entry name" value="WH-like_DNA-bd_sf"/>
</dbReference>
<name>A0A4D9CRI1_9STRA</name>
<feature type="domain" description="TFIIF beta subunit HTH" evidence="8">
    <location>
        <begin position="259"/>
        <end position="323"/>
    </location>
</feature>
<evidence type="ECO:0000256" key="1">
    <source>
        <dbReference type="ARBA" id="ARBA00004123"/>
    </source>
</evidence>
<evidence type="ECO:0000256" key="3">
    <source>
        <dbReference type="ARBA" id="ARBA00023015"/>
    </source>
</evidence>
<evidence type="ECO:0000313" key="10">
    <source>
        <dbReference type="Proteomes" id="UP000355283"/>
    </source>
</evidence>
<dbReference type="InterPro" id="IPR036390">
    <property type="entry name" value="WH_DNA-bd_sf"/>
</dbReference>
<dbReference type="PANTHER" id="PTHR10445">
    <property type="entry name" value="GENERAL TRANSCRIPTION FACTOR IIF SUBUNIT 2"/>
    <property type="match status" value="1"/>
</dbReference>
<comment type="similarity">
    <text evidence="2">Belongs to the TFIIF beta subunit family.</text>
</comment>
<dbReference type="InterPro" id="IPR003196">
    <property type="entry name" value="TFIIF_beta"/>
</dbReference>
<evidence type="ECO:0000256" key="2">
    <source>
        <dbReference type="ARBA" id="ARBA00009543"/>
    </source>
</evidence>
<dbReference type="OrthoDB" id="26094at2759"/>
<dbReference type="AlphaFoldDB" id="A0A4D9CRI1"/>
<proteinExistence type="inferred from homology"/>
<dbReference type="InterPro" id="IPR011039">
    <property type="entry name" value="TFIIF_interaction"/>
</dbReference>
<dbReference type="Gene3D" id="1.10.10.10">
    <property type="entry name" value="Winged helix-like DNA-binding domain superfamily/Winged helix DNA-binding domain"/>
    <property type="match status" value="1"/>
</dbReference>
<comment type="caution">
    <text evidence="9">The sequence shown here is derived from an EMBL/GenBank/DDBJ whole genome shotgun (WGS) entry which is preliminary data.</text>
</comment>
<feature type="region of interest" description="Disordered" evidence="7">
    <location>
        <begin position="40"/>
        <end position="65"/>
    </location>
</feature>
<evidence type="ECO:0000313" key="9">
    <source>
        <dbReference type="EMBL" id="TFJ81154.1"/>
    </source>
</evidence>
<dbReference type="GO" id="GO:0005674">
    <property type="term" value="C:transcription factor TFIIF complex"/>
    <property type="evidence" value="ECO:0007669"/>
    <property type="project" value="InterPro"/>
</dbReference>
<evidence type="ECO:0000259" key="8">
    <source>
        <dbReference type="Pfam" id="PF02270"/>
    </source>
</evidence>